<dbReference type="Gene3D" id="1.10.1660.10">
    <property type="match status" value="1"/>
</dbReference>
<dbReference type="RefSeq" id="WP_163740087.1">
    <property type="nucleotide sequence ID" value="NZ_JAAGOA010000012.1"/>
</dbReference>
<dbReference type="PANTHER" id="PTHR30204:SF97">
    <property type="entry name" value="MERR FAMILY REGULATORY PROTEIN"/>
    <property type="match status" value="1"/>
</dbReference>
<name>A0A6L9SA76_9ACTN</name>
<protein>
    <submittedName>
        <fullName evidence="3">MerR family transcriptional regulator</fullName>
    </submittedName>
</protein>
<feature type="domain" description="HTH merR-type" evidence="2">
    <location>
        <begin position="1"/>
        <end position="68"/>
    </location>
</feature>
<dbReference type="InterPro" id="IPR000551">
    <property type="entry name" value="MerR-type_HTH_dom"/>
</dbReference>
<dbReference type="EMBL" id="JAAGOA010000012">
    <property type="protein sequence ID" value="NEE01953.1"/>
    <property type="molecule type" value="Genomic_DNA"/>
</dbReference>
<keyword evidence="4" id="KW-1185">Reference proteome</keyword>
<dbReference type="PROSITE" id="PS50937">
    <property type="entry name" value="HTH_MERR_2"/>
    <property type="match status" value="1"/>
</dbReference>
<evidence type="ECO:0000259" key="2">
    <source>
        <dbReference type="PROSITE" id="PS50937"/>
    </source>
</evidence>
<dbReference type="InterPro" id="IPR047057">
    <property type="entry name" value="MerR_fam"/>
</dbReference>
<dbReference type="SMART" id="SM00422">
    <property type="entry name" value="HTH_MERR"/>
    <property type="match status" value="1"/>
</dbReference>
<proteinExistence type="predicted"/>
<dbReference type="InterPro" id="IPR009061">
    <property type="entry name" value="DNA-bd_dom_put_sf"/>
</dbReference>
<reference evidence="3 4" key="1">
    <citation type="submission" date="2020-02" db="EMBL/GenBank/DDBJ databases">
        <authorList>
            <person name="Li X.-J."/>
            <person name="Han X.-M."/>
        </authorList>
    </citation>
    <scope>NUCLEOTIDE SEQUENCE [LARGE SCALE GENOMIC DNA]</scope>
    <source>
        <strain evidence="3 4">CCTCC AB 2017055</strain>
    </source>
</reference>
<keyword evidence="1" id="KW-0238">DNA-binding</keyword>
<sequence length="122" mass="13707">MRIGALARKTGVNQRLLRYYEEQGLLHPARDANGYRMYTDADVVSVRHIRHLLAAGLPTAVIGELLECVHDDGERPTPSLCPAMLKQLTRQYARASEEIERLQQSKEIIASLLNAQPTNADR</sequence>
<evidence type="ECO:0000313" key="4">
    <source>
        <dbReference type="Proteomes" id="UP000475214"/>
    </source>
</evidence>
<dbReference type="PROSITE" id="PS00552">
    <property type="entry name" value="HTH_MERR_1"/>
    <property type="match status" value="1"/>
</dbReference>
<evidence type="ECO:0000256" key="1">
    <source>
        <dbReference type="ARBA" id="ARBA00023125"/>
    </source>
</evidence>
<comment type="caution">
    <text evidence="3">The sequence shown here is derived from an EMBL/GenBank/DDBJ whole genome shotgun (WGS) entry which is preliminary data.</text>
</comment>
<dbReference type="Proteomes" id="UP000475214">
    <property type="component" value="Unassembled WGS sequence"/>
</dbReference>
<gene>
    <name evidence="3" type="ORF">G1H10_17400</name>
</gene>
<dbReference type="PANTHER" id="PTHR30204">
    <property type="entry name" value="REDOX-CYCLING DRUG-SENSING TRANSCRIPTIONAL ACTIVATOR SOXR"/>
    <property type="match status" value="1"/>
</dbReference>
<organism evidence="3 4">
    <name type="scientific">Phytoactinopolyspora halotolerans</name>
    <dbReference type="NCBI Taxonomy" id="1981512"/>
    <lineage>
        <taxon>Bacteria</taxon>
        <taxon>Bacillati</taxon>
        <taxon>Actinomycetota</taxon>
        <taxon>Actinomycetes</taxon>
        <taxon>Jiangellales</taxon>
        <taxon>Jiangellaceae</taxon>
        <taxon>Phytoactinopolyspora</taxon>
    </lineage>
</organism>
<dbReference type="GO" id="GO:0003700">
    <property type="term" value="F:DNA-binding transcription factor activity"/>
    <property type="evidence" value="ECO:0007669"/>
    <property type="project" value="InterPro"/>
</dbReference>
<dbReference type="Pfam" id="PF13411">
    <property type="entry name" value="MerR_1"/>
    <property type="match status" value="1"/>
</dbReference>
<accession>A0A6L9SA76</accession>
<dbReference type="AlphaFoldDB" id="A0A6L9SA76"/>
<dbReference type="PRINTS" id="PR00040">
    <property type="entry name" value="HTHMERR"/>
</dbReference>
<evidence type="ECO:0000313" key="3">
    <source>
        <dbReference type="EMBL" id="NEE01953.1"/>
    </source>
</evidence>
<dbReference type="SUPFAM" id="SSF46955">
    <property type="entry name" value="Putative DNA-binding domain"/>
    <property type="match status" value="1"/>
</dbReference>
<dbReference type="GO" id="GO:0003677">
    <property type="term" value="F:DNA binding"/>
    <property type="evidence" value="ECO:0007669"/>
    <property type="project" value="UniProtKB-KW"/>
</dbReference>